<gene>
    <name evidence="3" type="ORF">JXQ802_LOCUS19744</name>
    <name evidence="2" type="ORF">PYM288_LOCUS7870</name>
</gene>
<accession>A0A813X494</accession>
<dbReference type="EMBL" id="CAJNOH010000100">
    <property type="protein sequence ID" value="CAF0867542.1"/>
    <property type="molecule type" value="Genomic_DNA"/>
</dbReference>
<feature type="compositionally biased region" description="Basic and acidic residues" evidence="1">
    <location>
        <begin position="92"/>
        <end position="104"/>
    </location>
</feature>
<evidence type="ECO:0000313" key="2">
    <source>
        <dbReference type="EMBL" id="CAF0867542.1"/>
    </source>
</evidence>
<keyword evidence="5" id="KW-1185">Reference proteome</keyword>
<protein>
    <submittedName>
        <fullName evidence="2">Uncharacterized protein</fullName>
    </submittedName>
</protein>
<name>A0A813X494_9BILA</name>
<proteinExistence type="predicted"/>
<comment type="caution">
    <text evidence="2">The sequence shown here is derived from an EMBL/GenBank/DDBJ whole genome shotgun (WGS) entry which is preliminary data.</text>
</comment>
<evidence type="ECO:0000313" key="4">
    <source>
        <dbReference type="Proteomes" id="UP000663854"/>
    </source>
</evidence>
<evidence type="ECO:0000256" key="1">
    <source>
        <dbReference type="SAM" id="MobiDB-lite"/>
    </source>
</evidence>
<dbReference type="GO" id="GO:0106005">
    <property type="term" value="P:RNA 5'-cap (guanine-N7)-methylation"/>
    <property type="evidence" value="ECO:0007669"/>
    <property type="project" value="InterPro"/>
</dbReference>
<dbReference type="GO" id="GO:0003723">
    <property type="term" value="F:RNA binding"/>
    <property type="evidence" value="ECO:0007669"/>
    <property type="project" value="InterPro"/>
</dbReference>
<dbReference type="Pfam" id="PF15320">
    <property type="entry name" value="RAM"/>
    <property type="match status" value="1"/>
</dbReference>
<feature type="region of interest" description="Disordered" evidence="1">
    <location>
        <begin position="34"/>
        <end position="113"/>
    </location>
</feature>
<reference evidence="2" key="1">
    <citation type="submission" date="2021-02" db="EMBL/GenBank/DDBJ databases">
        <authorList>
            <person name="Nowell W R."/>
        </authorList>
    </citation>
    <scope>NUCLEOTIDE SEQUENCE</scope>
</reference>
<dbReference type="Proteomes" id="UP000663854">
    <property type="component" value="Unassembled WGS sequence"/>
</dbReference>
<dbReference type="InterPro" id="IPR028271">
    <property type="entry name" value="RAMAC"/>
</dbReference>
<dbReference type="GO" id="GO:0031533">
    <property type="term" value="C:mRNA capping enzyme complex"/>
    <property type="evidence" value="ECO:0007669"/>
    <property type="project" value="InterPro"/>
</dbReference>
<dbReference type="Proteomes" id="UP000663870">
    <property type="component" value="Unassembled WGS sequence"/>
</dbReference>
<evidence type="ECO:0000313" key="3">
    <source>
        <dbReference type="EMBL" id="CAF1111987.1"/>
    </source>
</evidence>
<evidence type="ECO:0000313" key="5">
    <source>
        <dbReference type="Proteomes" id="UP000663870"/>
    </source>
</evidence>
<organism evidence="2 4">
    <name type="scientific">Rotaria sordida</name>
    <dbReference type="NCBI Taxonomy" id="392033"/>
    <lineage>
        <taxon>Eukaryota</taxon>
        <taxon>Metazoa</taxon>
        <taxon>Spiralia</taxon>
        <taxon>Gnathifera</taxon>
        <taxon>Rotifera</taxon>
        <taxon>Eurotatoria</taxon>
        <taxon>Bdelloidea</taxon>
        <taxon>Philodinida</taxon>
        <taxon>Philodinidae</taxon>
        <taxon>Rotaria</taxon>
    </lineage>
</organism>
<dbReference type="EMBL" id="CAJNOL010000549">
    <property type="protein sequence ID" value="CAF1111987.1"/>
    <property type="molecule type" value="Genomic_DNA"/>
</dbReference>
<dbReference type="AlphaFoldDB" id="A0A813X494"/>
<sequence>MTTVENQNQNEKISENEELVKLNKLFANRYTDEDKEYIQMAKPRPTTPPIVNDWGQDKNNYRNQRHYYSNDRHNNNNNNNNRYEYQQHRNHSRDNRYRQDRDRSPSYYHNNRP</sequence>